<evidence type="ECO:0000313" key="2">
    <source>
        <dbReference type="Proteomes" id="UP000198855"/>
    </source>
</evidence>
<dbReference type="EMBL" id="FOMT01000001">
    <property type="protein sequence ID" value="SFD72763.1"/>
    <property type="molecule type" value="Genomic_DNA"/>
</dbReference>
<dbReference type="AlphaFoldDB" id="A0A1I1UV84"/>
<reference evidence="2" key="1">
    <citation type="submission" date="2016-10" db="EMBL/GenBank/DDBJ databases">
        <authorList>
            <person name="Varghese N."/>
            <person name="Submissions S."/>
        </authorList>
    </citation>
    <scope>NUCLEOTIDE SEQUENCE [LARGE SCALE GENOMIC DNA]</scope>
    <source>
        <strain evidence="2">CGMCC 1.10784</strain>
    </source>
</reference>
<gene>
    <name evidence="1" type="ORF">SAMN05216378_1163</name>
</gene>
<dbReference type="Proteomes" id="UP000198855">
    <property type="component" value="Unassembled WGS sequence"/>
</dbReference>
<dbReference type="STRING" id="1045775.SAMN05216378_1163"/>
<evidence type="ECO:0000313" key="1">
    <source>
        <dbReference type="EMBL" id="SFD72763.1"/>
    </source>
</evidence>
<proteinExistence type="predicted"/>
<keyword evidence="2" id="KW-1185">Reference proteome</keyword>
<organism evidence="1 2">
    <name type="scientific">Paenibacillus catalpae</name>
    <dbReference type="NCBI Taxonomy" id="1045775"/>
    <lineage>
        <taxon>Bacteria</taxon>
        <taxon>Bacillati</taxon>
        <taxon>Bacillota</taxon>
        <taxon>Bacilli</taxon>
        <taxon>Bacillales</taxon>
        <taxon>Paenibacillaceae</taxon>
        <taxon>Paenibacillus</taxon>
    </lineage>
</organism>
<protein>
    <submittedName>
        <fullName evidence="1">Uncharacterized protein</fullName>
    </submittedName>
</protein>
<accession>A0A1I1UV84</accession>
<name>A0A1I1UV84_9BACL</name>
<dbReference type="RefSeq" id="WP_091181996.1">
    <property type="nucleotide sequence ID" value="NZ_FOMT01000001.1"/>
</dbReference>
<dbReference type="OrthoDB" id="9827867at2"/>
<sequence>MKEDQLAIHSLITKNKDNNQQVKRFQEIAGTDKLLIKNREAVSFKIDNTMKIYCLYIKKGLLGWYVRGAYDFEGQDLISVSSDPVHYYFLTLEKSLLLHGIYNINHVRNIQIDDEQPETLHLDANKVFSFMIVSKKPGPIQVFGKDGQRILDESIANDRISKFF</sequence>